<dbReference type="EMBL" id="RBCJ01000001">
    <property type="protein sequence ID" value="RKN83590.1"/>
    <property type="molecule type" value="Genomic_DNA"/>
</dbReference>
<dbReference type="Pfam" id="PF00196">
    <property type="entry name" value="GerE"/>
    <property type="match status" value="1"/>
</dbReference>
<dbReference type="SUPFAM" id="SSF46894">
    <property type="entry name" value="C-terminal effector domain of the bipartite response regulators"/>
    <property type="match status" value="1"/>
</dbReference>
<dbReference type="InterPro" id="IPR016032">
    <property type="entry name" value="Sig_transdc_resp-reg_C-effctor"/>
</dbReference>
<reference evidence="6 7" key="1">
    <citation type="submission" date="2018-10" db="EMBL/GenBank/DDBJ databases">
        <title>Ulvibacterium marinum gen. nov., sp. nov., a novel marine bacterium of the family Flavobacteriaceae, isolated from a culture of the green alga Ulva prolifera.</title>
        <authorList>
            <person name="Zhang Z."/>
        </authorList>
    </citation>
    <scope>NUCLEOTIDE SEQUENCE [LARGE SCALE GENOMIC DNA]</scope>
    <source>
        <strain evidence="6 7">CCMM003</strain>
    </source>
</reference>
<keyword evidence="2 6" id="KW-0238">DNA-binding</keyword>
<dbReference type="CDD" id="cd06170">
    <property type="entry name" value="LuxR_C_like"/>
    <property type="match status" value="1"/>
</dbReference>
<evidence type="ECO:0000313" key="7">
    <source>
        <dbReference type="Proteomes" id="UP000276603"/>
    </source>
</evidence>
<dbReference type="Proteomes" id="UP000276603">
    <property type="component" value="Unassembled WGS sequence"/>
</dbReference>
<evidence type="ECO:0000256" key="2">
    <source>
        <dbReference type="ARBA" id="ARBA00023125"/>
    </source>
</evidence>
<evidence type="ECO:0000256" key="3">
    <source>
        <dbReference type="ARBA" id="ARBA00023163"/>
    </source>
</evidence>
<dbReference type="GO" id="GO:0006355">
    <property type="term" value="P:regulation of DNA-templated transcription"/>
    <property type="evidence" value="ECO:0007669"/>
    <property type="project" value="InterPro"/>
</dbReference>
<dbReference type="PANTHER" id="PTHR44688:SF16">
    <property type="entry name" value="DNA-BINDING TRANSCRIPTIONAL ACTIVATOR DEVR_DOSR"/>
    <property type="match status" value="1"/>
</dbReference>
<proteinExistence type="predicted"/>
<name>A0A3B0CDY5_9FLAO</name>
<protein>
    <submittedName>
        <fullName evidence="6">DNA-binding response regulator</fullName>
    </submittedName>
</protein>
<dbReference type="PANTHER" id="PTHR44688">
    <property type="entry name" value="DNA-BINDING TRANSCRIPTIONAL ACTIVATOR DEVR_DOSR"/>
    <property type="match status" value="1"/>
</dbReference>
<dbReference type="PRINTS" id="PR00038">
    <property type="entry name" value="HTHLUXR"/>
</dbReference>
<evidence type="ECO:0000256" key="1">
    <source>
        <dbReference type="ARBA" id="ARBA00023015"/>
    </source>
</evidence>
<comment type="caution">
    <text evidence="6">The sequence shown here is derived from an EMBL/GenBank/DDBJ whole genome shotgun (WGS) entry which is preliminary data.</text>
</comment>
<dbReference type="GO" id="GO:0003677">
    <property type="term" value="F:DNA binding"/>
    <property type="evidence" value="ECO:0007669"/>
    <property type="project" value="UniProtKB-KW"/>
</dbReference>
<gene>
    <name evidence="6" type="ORF">D7Z94_07185</name>
</gene>
<keyword evidence="7" id="KW-1185">Reference proteome</keyword>
<dbReference type="OrthoDB" id="9807565at2"/>
<keyword evidence="4" id="KW-1133">Transmembrane helix</keyword>
<evidence type="ECO:0000313" key="6">
    <source>
        <dbReference type="EMBL" id="RKN83590.1"/>
    </source>
</evidence>
<feature type="transmembrane region" description="Helical" evidence="4">
    <location>
        <begin position="257"/>
        <end position="277"/>
    </location>
</feature>
<dbReference type="RefSeq" id="WP_147415845.1">
    <property type="nucleotide sequence ID" value="NZ_RBCJ01000001.1"/>
</dbReference>
<dbReference type="Gene3D" id="1.10.10.10">
    <property type="entry name" value="Winged helix-like DNA-binding domain superfamily/Winged helix DNA-binding domain"/>
    <property type="match status" value="1"/>
</dbReference>
<dbReference type="InterPro" id="IPR000792">
    <property type="entry name" value="Tscrpt_reg_LuxR_C"/>
</dbReference>
<keyword evidence="4" id="KW-0812">Transmembrane</keyword>
<dbReference type="SMART" id="SM00421">
    <property type="entry name" value="HTH_LUXR"/>
    <property type="match status" value="1"/>
</dbReference>
<feature type="domain" description="HTH luxR-type" evidence="5">
    <location>
        <begin position="287"/>
        <end position="352"/>
    </location>
</feature>
<accession>A0A3B0CDY5</accession>
<keyword evidence="1" id="KW-0805">Transcription regulation</keyword>
<dbReference type="InterPro" id="IPR036388">
    <property type="entry name" value="WH-like_DNA-bd_sf"/>
</dbReference>
<organism evidence="6 7">
    <name type="scientific">Ulvibacterium marinum</name>
    <dbReference type="NCBI Taxonomy" id="2419782"/>
    <lineage>
        <taxon>Bacteria</taxon>
        <taxon>Pseudomonadati</taxon>
        <taxon>Bacteroidota</taxon>
        <taxon>Flavobacteriia</taxon>
        <taxon>Flavobacteriales</taxon>
        <taxon>Flavobacteriaceae</taxon>
        <taxon>Ulvibacterium</taxon>
    </lineage>
</organism>
<keyword evidence="4" id="KW-0472">Membrane</keyword>
<sequence>MSTRILFFLICFTILKSQGQYRFDGHINPDEGKTVYLSYIEDYRKFSRIYTDQIIRKTETDSLGRFSFQGTNLPEENRIYRLHVDGCEMESTKNPHVLGVCDFSQSVLFIANNTDTLNFSKSAYGQTFCQIVSTNPSSDNFLEIATLKEEMIVDFNDFNSEANKKINSEKWFANLQNFGTGLHEPLAELFIYDFLSDRRNETYPYYLKDLNENPYYGNLLERLKKVYPETSYTQLYENEIDLDKQIASNKGASLFTWKWILAFALLLSLLLNIYLLMKKRQSREMAKKGILEKLTHQEQKIVDEILKEKTNKEIATDLFISVSTVKTHINNLYKKLDVSKRDDIKGLFENQN</sequence>
<dbReference type="PROSITE" id="PS50043">
    <property type="entry name" value="HTH_LUXR_2"/>
    <property type="match status" value="1"/>
</dbReference>
<evidence type="ECO:0000259" key="5">
    <source>
        <dbReference type="PROSITE" id="PS50043"/>
    </source>
</evidence>
<keyword evidence="3" id="KW-0804">Transcription</keyword>
<evidence type="ECO:0000256" key="4">
    <source>
        <dbReference type="SAM" id="Phobius"/>
    </source>
</evidence>
<dbReference type="AlphaFoldDB" id="A0A3B0CDY5"/>